<evidence type="ECO:0000256" key="1">
    <source>
        <dbReference type="SAM" id="MobiDB-lite"/>
    </source>
</evidence>
<dbReference type="EMBL" id="JAACXV010000078">
    <property type="protein sequence ID" value="KAF7284353.1"/>
    <property type="molecule type" value="Genomic_DNA"/>
</dbReference>
<accession>A0A834MHZ4</accession>
<proteinExistence type="predicted"/>
<protein>
    <submittedName>
        <fullName evidence="2">Uncharacterized protein</fullName>
    </submittedName>
</protein>
<organism evidence="2 3">
    <name type="scientific">Rhynchophorus ferrugineus</name>
    <name type="common">Red palm weevil</name>
    <name type="synonym">Curculio ferrugineus</name>
    <dbReference type="NCBI Taxonomy" id="354439"/>
    <lineage>
        <taxon>Eukaryota</taxon>
        <taxon>Metazoa</taxon>
        <taxon>Ecdysozoa</taxon>
        <taxon>Arthropoda</taxon>
        <taxon>Hexapoda</taxon>
        <taxon>Insecta</taxon>
        <taxon>Pterygota</taxon>
        <taxon>Neoptera</taxon>
        <taxon>Endopterygota</taxon>
        <taxon>Coleoptera</taxon>
        <taxon>Polyphaga</taxon>
        <taxon>Cucujiformia</taxon>
        <taxon>Curculionidae</taxon>
        <taxon>Dryophthorinae</taxon>
        <taxon>Rhynchophorus</taxon>
    </lineage>
</organism>
<dbReference type="Proteomes" id="UP000625711">
    <property type="component" value="Unassembled WGS sequence"/>
</dbReference>
<dbReference type="AlphaFoldDB" id="A0A834MHZ4"/>
<comment type="caution">
    <text evidence="2">The sequence shown here is derived from an EMBL/GenBank/DDBJ whole genome shotgun (WGS) entry which is preliminary data.</text>
</comment>
<evidence type="ECO:0000313" key="2">
    <source>
        <dbReference type="EMBL" id="KAF7284353.1"/>
    </source>
</evidence>
<evidence type="ECO:0000313" key="3">
    <source>
        <dbReference type="Proteomes" id="UP000625711"/>
    </source>
</evidence>
<name>A0A834MHZ4_RHYFE</name>
<keyword evidence="3" id="KW-1185">Reference proteome</keyword>
<feature type="region of interest" description="Disordered" evidence="1">
    <location>
        <begin position="95"/>
        <end position="124"/>
    </location>
</feature>
<gene>
    <name evidence="2" type="ORF">GWI33_022141</name>
</gene>
<sequence>MQQRSRVYDSKTVDRNYTETNFRVPVCQSFDGEKERNKRGRRRLLDVDPRSLRIGHREFGFFLEAFLYGKRTWERDRRKFLRVGRESDEICNKKKKLKRKSYRGPAELPISVREKGGKGEKLEK</sequence>
<feature type="compositionally biased region" description="Basic and acidic residues" evidence="1">
    <location>
        <begin position="112"/>
        <end position="124"/>
    </location>
</feature>
<reference evidence="2" key="1">
    <citation type="submission" date="2020-08" db="EMBL/GenBank/DDBJ databases">
        <title>Genome sequencing and assembly of the red palm weevil Rhynchophorus ferrugineus.</title>
        <authorList>
            <person name="Dias G.B."/>
            <person name="Bergman C.M."/>
            <person name="Manee M."/>
        </authorList>
    </citation>
    <scope>NUCLEOTIDE SEQUENCE</scope>
    <source>
        <strain evidence="2">AA-2017</strain>
        <tissue evidence="2">Whole larva</tissue>
    </source>
</reference>